<evidence type="ECO:0000313" key="2">
    <source>
        <dbReference type="EMBL" id="KAF0691239.1"/>
    </source>
</evidence>
<protein>
    <submittedName>
        <fullName evidence="5">Aste57867_17491 protein</fullName>
    </submittedName>
    <submittedName>
        <fullName evidence="6">Aste57867_17492 protein</fullName>
    </submittedName>
    <submittedName>
        <fullName evidence="4">Aste57867_3518 protein</fullName>
    </submittedName>
</protein>
<dbReference type="AlphaFoldDB" id="A0A485L7U8"/>
<dbReference type="EMBL" id="VJMH01000620">
    <property type="protein sequence ID" value="KAF0715202.1"/>
    <property type="molecule type" value="Genomic_DNA"/>
</dbReference>
<dbReference type="EMBL" id="CAADRA010006196">
    <property type="protein sequence ID" value="VFT94244.1"/>
    <property type="molecule type" value="Genomic_DNA"/>
</dbReference>
<gene>
    <name evidence="5" type="primary">Aste57867_17491</name>
    <name evidence="6" type="synonym">Aste57867_17492</name>
    <name evidence="4" type="synonym">Aste57867_3518</name>
    <name evidence="3" type="ORF">As57867_003507</name>
    <name evidence="1" type="ORF">As57867_017431</name>
    <name evidence="2" type="ORF">As57867_017432</name>
    <name evidence="5" type="ORF">ASTE57867_17491</name>
    <name evidence="6" type="ORF">ASTE57867_17492</name>
    <name evidence="4" type="ORF">ASTE57867_3518</name>
</gene>
<evidence type="ECO:0000313" key="3">
    <source>
        <dbReference type="EMBL" id="KAF0715202.1"/>
    </source>
</evidence>
<evidence type="ECO:0000313" key="7">
    <source>
        <dbReference type="Proteomes" id="UP000332933"/>
    </source>
</evidence>
<evidence type="ECO:0000313" key="1">
    <source>
        <dbReference type="EMBL" id="KAF0691238.1"/>
    </source>
</evidence>
<proteinExistence type="predicted"/>
<keyword evidence="7" id="KW-1185">Reference proteome</keyword>
<evidence type="ECO:0000313" key="6">
    <source>
        <dbReference type="EMBL" id="VFT94245.1"/>
    </source>
</evidence>
<dbReference type="EMBL" id="CAADRA010000620">
    <property type="protein sequence ID" value="VFT80681.1"/>
    <property type="molecule type" value="Genomic_DNA"/>
</dbReference>
<dbReference type="EMBL" id="VJMH01006175">
    <property type="protein sequence ID" value="KAF0691239.1"/>
    <property type="molecule type" value="Genomic_DNA"/>
</dbReference>
<accession>A0A485L7U8</accession>
<name>A0A485L7U8_9STRA</name>
<reference evidence="5 7" key="1">
    <citation type="submission" date="2019-03" db="EMBL/GenBank/DDBJ databases">
        <authorList>
            <person name="Gaulin E."/>
            <person name="Dumas B."/>
        </authorList>
    </citation>
    <scope>NUCLEOTIDE SEQUENCE [LARGE SCALE GENOMIC DNA]</scope>
    <source>
        <strain evidence="5">CBS 568.67</strain>
    </source>
</reference>
<dbReference type="EMBL" id="VJMH01006175">
    <property type="protein sequence ID" value="KAF0691238.1"/>
    <property type="molecule type" value="Genomic_DNA"/>
</dbReference>
<dbReference type="Proteomes" id="UP000332933">
    <property type="component" value="Unassembled WGS sequence"/>
</dbReference>
<dbReference type="EMBL" id="CAADRA010006196">
    <property type="protein sequence ID" value="VFT94245.1"/>
    <property type="molecule type" value="Genomic_DNA"/>
</dbReference>
<sequence>MYACDVRDIVNKRNTDRRGQSKALYEQDMDLQAFLGAPGADFDRAFQIEVLATKLANTYVLSLSAVRRRVVTHDVEFFNALAKDEDGGDVVLPGRCLSVIAEELHMPSDRLRHNM</sequence>
<evidence type="ECO:0000313" key="5">
    <source>
        <dbReference type="EMBL" id="VFT94244.1"/>
    </source>
</evidence>
<reference evidence="1" key="2">
    <citation type="submission" date="2019-06" db="EMBL/GenBank/DDBJ databases">
        <title>Genomics analysis of Aphanomyces spp. identifies a new class of oomycete effector associated with host adaptation.</title>
        <authorList>
            <person name="Gaulin E."/>
        </authorList>
    </citation>
    <scope>NUCLEOTIDE SEQUENCE</scope>
    <source>
        <strain evidence="1">CBS 578.67</strain>
    </source>
</reference>
<evidence type="ECO:0000313" key="4">
    <source>
        <dbReference type="EMBL" id="VFT80681.1"/>
    </source>
</evidence>
<organism evidence="5 7">
    <name type="scientific">Aphanomyces stellatus</name>
    <dbReference type="NCBI Taxonomy" id="120398"/>
    <lineage>
        <taxon>Eukaryota</taxon>
        <taxon>Sar</taxon>
        <taxon>Stramenopiles</taxon>
        <taxon>Oomycota</taxon>
        <taxon>Saprolegniomycetes</taxon>
        <taxon>Saprolegniales</taxon>
        <taxon>Verrucalvaceae</taxon>
        <taxon>Aphanomyces</taxon>
    </lineage>
</organism>